<name>A0A6J1VIZ3_9SAUR</name>
<feature type="repeat" description="ANK" evidence="1">
    <location>
        <begin position="374"/>
        <end position="407"/>
    </location>
</feature>
<evidence type="ECO:0000256" key="1">
    <source>
        <dbReference type="PROSITE-ProRule" id="PRU00023"/>
    </source>
</evidence>
<dbReference type="AlphaFoldDB" id="A0A6J1VIZ3"/>
<dbReference type="PROSITE" id="PS50297">
    <property type="entry name" value="ANK_REP_REGION"/>
    <property type="match status" value="2"/>
</dbReference>
<evidence type="ECO:0000259" key="2">
    <source>
        <dbReference type="Pfam" id="PF15487"/>
    </source>
</evidence>
<dbReference type="GeneID" id="113425272"/>
<organism evidence="3 4">
    <name type="scientific">Notechis scutatus</name>
    <name type="common">mainland tiger snake</name>
    <dbReference type="NCBI Taxonomy" id="8663"/>
    <lineage>
        <taxon>Eukaryota</taxon>
        <taxon>Metazoa</taxon>
        <taxon>Chordata</taxon>
        <taxon>Craniata</taxon>
        <taxon>Vertebrata</taxon>
        <taxon>Euteleostomi</taxon>
        <taxon>Lepidosauria</taxon>
        <taxon>Squamata</taxon>
        <taxon>Bifurcata</taxon>
        <taxon>Unidentata</taxon>
        <taxon>Episquamata</taxon>
        <taxon>Toxicofera</taxon>
        <taxon>Serpentes</taxon>
        <taxon>Colubroidea</taxon>
        <taxon>Elapidae</taxon>
        <taxon>Hydrophiinae</taxon>
        <taxon>Notechis</taxon>
    </lineage>
</organism>
<dbReference type="Proteomes" id="UP000504612">
    <property type="component" value="Unplaced"/>
</dbReference>
<dbReference type="InterPro" id="IPR029155">
    <property type="entry name" value="SIPAR"/>
</dbReference>
<dbReference type="PANTHER" id="PTHR31980:SF1">
    <property type="entry name" value="PROTEIN FAM220A"/>
    <property type="match status" value="1"/>
</dbReference>
<dbReference type="Gene3D" id="1.25.40.20">
    <property type="entry name" value="Ankyrin repeat-containing domain"/>
    <property type="match status" value="1"/>
</dbReference>
<evidence type="ECO:0000313" key="4">
    <source>
        <dbReference type="RefSeq" id="XP_026543137.1"/>
    </source>
</evidence>
<dbReference type="InterPro" id="IPR002110">
    <property type="entry name" value="Ankyrin_rpt"/>
</dbReference>
<gene>
    <name evidence="4" type="primary">LOC113425272</name>
</gene>
<dbReference type="PANTHER" id="PTHR31980">
    <property type="entry name" value="PROTEIN FAM220A"/>
    <property type="match status" value="1"/>
</dbReference>
<dbReference type="RefSeq" id="XP_026543137.1">
    <property type="nucleotide sequence ID" value="XM_026687352.1"/>
</dbReference>
<proteinExistence type="predicted"/>
<reference evidence="4" key="1">
    <citation type="submission" date="2025-08" db="UniProtKB">
        <authorList>
            <consortium name="RefSeq"/>
        </authorList>
    </citation>
    <scope>IDENTIFICATION</scope>
</reference>
<dbReference type="PROSITE" id="PS50088">
    <property type="entry name" value="ANK_REPEAT"/>
    <property type="match status" value="2"/>
</dbReference>
<feature type="domain" description="SIPAR" evidence="2">
    <location>
        <begin position="31"/>
        <end position="266"/>
    </location>
</feature>
<dbReference type="KEGG" id="nss:113425272"/>
<feature type="repeat" description="ANK" evidence="1">
    <location>
        <begin position="410"/>
        <end position="442"/>
    </location>
</feature>
<keyword evidence="1" id="KW-0040">ANK repeat</keyword>
<dbReference type="Pfam" id="PF15487">
    <property type="entry name" value="FAM220"/>
    <property type="match status" value="1"/>
</dbReference>
<dbReference type="SMART" id="SM00248">
    <property type="entry name" value="ANK"/>
    <property type="match status" value="3"/>
</dbReference>
<accession>A0A6J1VIZ3</accession>
<dbReference type="InterPro" id="IPR040355">
    <property type="entry name" value="FAM220A"/>
</dbReference>
<sequence length="488" mass="54367">MQSVEDRVTPLSVLTMAQEEELGQQLQESALAQPEDILHLPNIHTLMAHSQANHDHLQKEFFSLKIRNCPLFNAVPLPHIGKKVLPNLSQATNGVVSSKESLNLHFLPENQLLEKIFSYFDSTSVAGWQEKSQAVLSQLGKWSASKENFVQFAHFWLSELQHDQKQQLLELELGVIEDEVHLAFLEGLDSKDLQPSELSSILLVALSEYPMGLASNQHPYIFLDYLNLMSSPNASGYREMLSNIQYPSKNPQITQWLLAIREFALANLWHAMVKFYKALVSTQLSSEAAVQSPSSVSKQEATEGMKERALQAVQWGYADVLDYLVRSQKLDLSIVDEKNRNLLFLATIYDQSKILEYFLEMALPVPDINQAAENGNTPLHAAVNTGKMHLISLLLHYPGINVNVQNPQCDGATPLHLAIVYGHLGICYLLLNAAADVNSVMGGLAPLQLAEMFGNEAITGLIKMHAKKTQLENTIFARSASEGNSIEF</sequence>
<keyword evidence="3" id="KW-1185">Reference proteome</keyword>
<evidence type="ECO:0000313" key="3">
    <source>
        <dbReference type="Proteomes" id="UP000504612"/>
    </source>
</evidence>
<dbReference type="InterPro" id="IPR036770">
    <property type="entry name" value="Ankyrin_rpt-contain_sf"/>
</dbReference>
<dbReference type="Pfam" id="PF12796">
    <property type="entry name" value="Ank_2"/>
    <property type="match status" value="1"/>
</dbReference>
<dbReference type="SUPFAM" id="SSF48403">
    <property type="entry name" value="Ankyrin repeat"/>
    <property type="match status" value="1"/>
</dbReference>
<protein>
    <submittedName>
        <fullName evidence="4">Uncharacterized protein LOC113425272</fullName>
    </submittedName>
</protein>